<keyword evidence="2" id="KW-1185">Reference proteome</keyword>
<gene>
    <name evidence="1" type="ORF">GCM10020369_08690</name>
</gene>
<dbReference type="EMBL" id="BAAAYN010000005">
    <property type="protein sequence ID" value="GAA3383308.1"/>
    <property type="molecule type" value="Genomic_DNA"/>
</dbReference>
<organism evidence="1 2">
    <name type="scientific">Cryptosporangium minutisporangium</name>
    <dbReference type="NCBI Taxonomy" id="113569"/>
    <lineage>
        <taxon>Bacteria</taxon>
        <taxon>Bacillati</taxon>
        <taxon>Actinomycetota</taxon>
        <taxon>Actinomycetes</taxon>
        <taxon>Cryptosporangiales</taxon>
        <taxon>Cryptosporangiaceae</taxon>
        <taxon>Cryptosporangium</taxon>
    </lineage>
</organism>
<sequence>MSAGNRQLNAALNRMAMTQAHWHPPAKALMQRRKAGDDSGLEALRALKRRLSDVVYAALRTDLTVRLPTAVV</sequence>
<evidence type="ECO:0000313" key="1">
    <source>
        <dbReference type="EMBL" id="GAA3383308.1"/>
    </source>
</evidence>
<comment type="caution">
    <text evidence="1">The sequence shown here is derived from an EMBL/GenBank/DDBJ whole genome shotgun (WGS) entry which is preliminary data.</text>
</comment>
<reference evidence="2" key="1">
    <citation type="journal article" date="2019" name="Int. J. Syst. Evol. Microbiol.">
        <title>The Global Catalogue of Microorganisms (GCM) 10K type strain sequencing project: providing services to taxonomists for standard genome sequencing and annotation.</title>
        <authorList>
            <consortium name="The Broad Institute Genomics Platform"/>
            <consortium name="The Broad Institute Genome Sequencing Center for Infectious Disease"/>
            <person name="Wu L."/>
            <person name="Ma J."/>
        </authorList>
    </citation>
    <scope>NUCLEOTIDE SEQUENCE [LARGE SCALE GENOMIC DNA]</scope>
    <source>
        <strain evidence="2">JCM 9458</strain>
    </source>
</reference>
<accession>A0ABP6SRN8</accession>
<dbReference type="RefSeq" id="WP_376980616.1">
    <property type="nucleotide sequence ID" value="NZ_JBHMDE010000012.1"/>
</dbReference>
<dbReference type="Proteomes" id="UP001501676">
    <property type="component" value="Unassembled WGS sequence"/>
</dbReference>
<evidence type="ECO:0008006" key="3">
    <source>
        <dbReference type="Google" id="ProtNLM"/>
    </source>
</evidence>
<name>A0ABP6SRN8_9ACTN</name>
<protein>
    <recommendedName>
        <fullName evidence="3">Transposase</fullName>
    </recommendedName>
</protein>
<evidence type="ECO:0000313" key="2">
    <source>
        <dbReference type="Proteomes" id="UP001501676"/>
    </source>
</evidence>
<proteinExistence type="predicted"/>